<keyword evidence="3" id="KW-0540">Nuclease</keyword>
<feature type="transmembrane region" description="Helical" evidence="9">
    <location>
        <begin position="7"/>
        <end position="27"/>
    </location>
</feature>
<evidence type="ECO:0000256" key="4">
    <source>
        <dbReference type="ARBA" id="ARBA00022723"/>
    </source>
</evidence>
<dbReference type="GO" id="GO:0004518">
    <property type="term" value="F:nuclease activity"/>
    <property type="evidence" value="ECO:0007669"/>
    <property type="project" value="UniProtKB-KW"/>
</dbReference>
<organism evidence="11 12">
    <name type="scientific">Geomonas paludis</name>
    <dbReference type="NCBI Taxonomy" id="2740185"/>
    <lineage>
        <taxon>Bacteria</taxon>
        <taxon>Pseudomonadati</taxon>
        <taxon>Thermodesulfobacteriota</taxon>
        <taxon>Desulfuromonadia</taxon>
        <taxon>Geobacterales</taxon>
        <taxon>Geobacteraceae</taxon>
        <taxon>Geomonas</taxon>
    </lineage>
</organism>
<dbReference type="GO" id="GO:0046872">
    <property type="term" value="F:metal ion binding"/>
    <property type="evidence" value="ECO:0007669"/>
    <property type="project" value="UniProtKB-KW"/>
</dbReference>
<comment type="cofactor">
    <cofactor evidence="2">
        <name>Mg(2+)</name>
        <dbReference type="ChEBI" id="CHEBI:18420"/>
    </cofactor>
</comment>
<evidence type="ECO:0000256" key="6">
    <source>
        <dbReference type="ARBA" id="ARBA00022801"/>
    </source>
</evidence>
<feature type="transmembrane region" description="Helical" evidence="9">
    <location>
        <begin position="39"/>
        <end position="56"/>
    </location>
</feature>
<dbReference type="InterPro" id="IPR005135">
    <property type="entry name" value="Endo/exonuclease/phosphatase"/>
</dbReference>
<evidence type="ECO:0000313" key="11">
    <source>
        <dbReference type="EMBL" id="GFO62704.1"/>
    </source>
</evidence>
<protein>
    <recommendedName>
        <fullName evidence="10">Endonuclease/exonuclease/phosphatase domain-containing protein</fullName>
    </recommendedName>
</protein>
<keyword evidence="7" id="KW-0460">Magnesium</keyword>
<sequence>MSMFNWLLGLNAAYILLLAAITILNWAGPDRFWVGALNFYLPQLIWAIPGLLLALAACRSSKILVWVPLLGVLWVLGPIMDWHWAPHKAWADSPQTLRVMTWNVKYGKRDLMPLIEELARSRPDIILFQDAVDAGDGPLADYLEGWQMYNEGQYLVASRFPISDVEVHDLPYHERKGESFLRCRVRVGSRDISLYNLHLKTPRRGLNAFRKARRGAWYIPKAIDRFEANVDTRLRQARAVSGYLAQEKGEVIVAGDFNSPDHSLVCETLREAGLADAFAQGGRGYGYTYGHFLLKNKVPWVRASWMRIDHIMTTPGIKAQRCWVGTRRASDHRPVIADFILSDSR</sequence>
<keyword evidence="8" id="KW-0234">DNA repair</keyword>
<evidence type="ECO:0000256" key="3">
    <source>
        <dbReference type="ARBA" id="ARBA00022722"/>
    </source>
</evidence>
<evidence type="ECO:0000256" key="1">
    <source>
        <dbReference type="ARBA" id="ARBA00001936"/>
    </source>
</evidence>
<dbReference type="GO" id="GO:0016787">
    <property type="term" value="F:hydrolase activity"/>
    <property type="evidence" value="ECO:0007669"/>
    <property type="project" value="UniProtKB-KW"/>
</dbReference>
<dbReference type="Gene3D" id="3.60.10.10">
    <property type="entry name" value="Endonuclease/exonuclease/phosphatase"/>
    <property type="match status" value="1"/>
</dbReference>
<dbReference type="Proteomes" id="UP000568888">
    <property type="component" value="Unassembled WGS sequence"/>
</dbReference>
<keyword evidence="6" id="KW-0378">Hydrolase</keyword>
<comment type="caution">
    <text evidence="11">The sequence shown here is derived from an EMBL/GenBank/DDBJ whole genome shotgun (WGS) entry which is preliminary data.</text>
</comment>
<keyword evidence="9" id="KW-0472">Membrane</keyword>
<evidence type="ECO:0000256" key="5">
    <source>
        <dbReference type="ARBA" id="ARBA00022763"/>
    </source>
</evidence>
<evidence type="ECO:0000256" key="2">
    <source>
        <dbReference type="ARBA" id="ARBA00001946"/>
    </source>
</evidence>
<dbReference type="InterPro" id="IPR036691">
    <property type="entry name" value="Endo/exonu/phosph_ase_sf"/>
</dbReference>
<dbReference type="RefSeq" id="WP_183344979.1">
    <property type="nucleotide sequence ID" value="NZ_BLXY01000001.1"/>
</dbReference>
<dbReference type="AlphaFoldDB" id="A0A6V8MS59"/>
<dbReference type="PANTHER" id="PTHR15822">
    <property type="entry name" value="TRAF AND TNF RECEPTOR-ASSOCIATED PROTEIN"/>
    <property type="match status" value="1"/>
</dbReference>
<keyword evidence="5" id="KW-0227">DNA damage</keyword>
<reference evidence="12" key="1">
    <citation type="submission" date="2020-06" db="EMBL/GenBank/DDBJ databases">
        <title>Draft genomic sequecing of Geomonas sp. Red736.</title>
        <authorList>
            <person name="Itoh H."/>
            <person name="Xu Z.X."/>
            <person name="Ushijima N."/>
            <person name="Masuda Y."/>
            <person name="Shiratori Y."/>
            <person name="Senoo K."/>
        </authorList>
    </citation>
    <scope>NUCLEOTIDE SEQUENCE [LARGE SCALE GENOMIC DNA]</scope>
    <source>
        <strain evidence="12">Red736</strain>
    </source>
</reference>
<accession>A0A6V8MS59</accession>
<dbReference type="EMBL" id="BLXY01000001">
    <property type="protein sequence ID" value="GFO62704.1"/>
    <property type="molecule type" value="Genomic_DNA"/>
</dbReference>
<feature type="domain" description="Endonuclease/exonuclease/phosphatase" evidence="10">
    <location>
        <begin position="100"/>
        <end position="332"/>
    </location>
</feature>
<dbReference type="Pfam" id="PF03372">
    <property type="entry name" value="Exo_endo_phos"/>
    <property type="match status" value="1"/>
</dbReference>
<evidence type="ECO:0000256" key="7">
    <source>
        <dbReference type="ARBA" id="ARBA00022842"/>
    </source>
</evidence>
<evidence type="ECO:0000256" key="9">
    <source>
        <dbReference type="SAM" id="Phobius"/>
    </source>
</evidence>
<keyword evidence="4" id="KW-0479">Metal-binding</keyword>
<keyword evidence="9" id="KW-0812">Transmembrane</keyword>
<dbReference type="SUPFAM" id="SSF56219">
    <property type="entry name" value="DNase I-like"/>
    <property type="match status" value="1"/>
</dbReference>
<comment type="cofactor">
    <cofactor evidence="1">
        <name>Mn(2+)</name>
        <dbReference type="ChEBI" id="CHEBI:29035"/>
    </cofactor>
</comment>
<dbReference type="PANTHER" id="PTHR15822:SF4">
    <property type="entry name" value="TYROSYL-DNA PHOSPHODIESTERASE 2"/>
    <property type="match status" value="1"/>
</dbReference>
<evidence type="ECO:0000259" key="10">
    <source>
        <dbReference type="Pfam" id="PF03372"/>
    </source>
</evidence>
<feature type="transmembrane region" description="Helical" evidence="9">
    <location>
        <begin position="63"/>
        <end position="85"/>
    </location>
</feature>
<name>A0A6V8MS59_9BACT</name>
<dbReference type="GO" id="GO:0006281">
    <property type="term" value="P:DNA repair"/>
    <property type="evidence" value="ECO:0007669"/>
    <property type="project" value="UniProtKB-KW"/>
</dbReference>
<proteinExistence type="predicted"/>
<evidence type="ECO:0000313" key="12">
    <source>
        <dbReference type="Proteomes" id="UP000568888"/>
    </source>
</evidence>
<evidence type="ECO:0000256" key="8">
    <source>
        <dbReference type="ARBA" id="ARBA00023204"/>
    </source>
</evidence>
<gene>
    <name evidence="11" type="ORF">GMPD_06230</name>
</gene>
<keyword evidence="9" id="KW-1133">Transmembrane helix</keyword>
<dbReference type="InterPro" id="IPR051547">
    <property type="entry name" value="TDP2-like"/>
</dbReference>